<gene>
    <name evidence="1" type="ORF">C2S53_004255</name>
</gene>
<dbReference type="InterPro" id="IPR036047">
    <property type="entry name" value="F-box-like_dom_sf"/>
</dbReference>
<dbReference type="AlphaFoldDB" id="A0AAD4IP20"/>
<sequence>MEKGKRLKTDVNGETLLPEAMIQHIQSFLTGKEAARTTLLSKSWYSAWLTRPTFDFDQQDFTYGGPKSSKSRFVKYVMKIIAKYQDLNLKIDSLRLRCTRGNEFLANRLIVKAMKMGATDLNLEMRSVTRVLPREVLESETLVRLSVSGRIIVGNVRCWGLKSLSLNRVHMKSDDMLRDIISCCISIEELSLSHCRSSILVNRNGKMFTLSAMNLYELRKLRRLYLETVCVDALFFSNFDSRFPCLKDLILLGCHGYKTIQIVSTSLERISFMQFKALTGEFDVRNLVSFSYSGVAMPSLSIESSREWEYSYTSTACSRLVLSRSWFMKLSKSILAQSSPSKITLYIKYWCWERIGEKGYTYIEPKPLVLENLTIGTPIYSLNTRMLVGLFRLCRPKIITFHLLHILRKKLMKKMITPNQNRLGQLGLKEVSVEIYEEILKEWRPLLLKEPLHDFKQKIKIRFHLRWG</sequence>
<keyword evidence="2" id="KW-1185">Reference proteome</keyword>
<dbReference type="SUPFAM" id="SSF81383">
    <property type="entry name" value="F-box domain"/>
    <property type="match status" value="1"/>
</dbReference>
<dbReference type="PANTHER" id="PTHR31293">
    <property type="entry name" value="RNI-LIKE SUPERFAMILY PROTEIN"/>
    <property type="match status" value="1"/>
</dbReference>
<dbReference type="Proteomes" id="UP001190926">
    <property type="component" value="Unassembled WGS sequence"/>
</dbReference>
<dbReference type="Gene3D" id="3.80.10.10">
    <property type="entry name" value="Ribonuclease Inhibitor"/>
    <property type="match status" value="1"/>
</dbReference>
<dbReference type="InterPro" id="IPR055294">
    <property type="entry name" value="FBL60-like"/>
</dbReference>
<dbReference type="SUPFAM" id="SSF52047">
    <property type="entry name" value="RNI-like"/>
    <property type="match status" value="1"/>
</dbReference>
<name>A0AAD4IP20_PERFH</name>
<dbReference type="InterPro" id="IPR032675">
    <property type="entry name" value="LRR_dom_sf"/>
</dbReference>
<evidence type="ECO:0000313" key="2">
    <source>
        <dbReference type="Proteomes" id="UP001190926"/>
    </source>
</evidence>
<organism evidence="1 2">
    <name type="scientific">Perilla frutescens var. hirtella</name>
    <name type="common">Perilla citriodora</name>
    <name type="synonym">Perilla setoyensis</name>
    <dbReference type="NCBI Taxonomy" id="608512"/>
    <lineage>
        <taxon>Eukaryota</taxon>
        <taxon>Viridiplantae</taxon>
        <taxon>Streptophyta</taxon>
        <taxon>Embryophyta</taxon>
        <taxon>Tracheophyta</taxon>
        <taxon>Spermatophyta</taxon>
        <taxon>Magnoliopsida</taxon>
        <taxon>eudicotyledons</taxon>
        <taxon>Gunneridae</taxon>
        <taxon>Pentapetalae</taxon>
        <taxon>asterids</taxon>
        <taxon>lamiids</taxon>
        <taxon>Lamiales</taxon>
        <taxon>Lamiaceae</taxon>
        <taxon>Nepetoideae</taxon>
        <taxon>Elsholtzieae</taxon>
        <taxon>Perilla</taxon>
    </lineage>
</organism>
<proteinExistence type="predicted"/>
<evidence type="ECO:0000313" key="1">
    <source>
        <dbReference type="EMBL" id="KAH6756156.1"/>
    </source>
</evidence>
<protein>
    <submittedName>
        <fullName evidence="1">Uncharacterized protein</fullName>
    </submittedName>
</protein>
<accession>A0AAD4IP20</accession>
<dbReference type="PANTHER" id="PTHR31293:SF12">
    <property type="entry name" value="RNI-LIKE SUPERFAMILY PROTEIN"/>
    <property type="match status" value="1"/>
</dbReference>
<comment type="caution">
    <text evidence="1">The sequence shown here is derived from an EMBL/GenBank/DDBJ whole genome shotgun (WGS) entry which is preliminary data.</text>
</comment>
<reference evidence="1 2" key="1">
    <citation type="journal article" date="2021" name="Nat. Commun.">
        <title>Incipient diploidization of the medicinal plant Perilla within 10,000 years.</title>
        <authorList>
            <person name="Zhang Y."/>
            <person name="Shen Q."/>
            <person name="Leng L."/>
            <person name="Zhang D."/>
            <person name="Chen S."/>
            <person name="Shi Y."/>
            <person name="Ning Z."/>
            <person name="Chen S."/>
        </authorList>
    </citation>
    <scope>NUCLEOTIDE SEQUENCE [LARGE SCALE GENOMIC DNA]</scope>
    <source>
        <strain evidence="2">cv. PC099</strain>
    </source>
</reference>
<dbReference type="EMBL" id="SDAM02029566">
    <property type="protein sequence ID" value="KAH6756156.1"/>
    <property type="molecule type" value="Genomic_DNA"/>
</dbReference>